<dbReference type="Pfam" id="PF02566">
    <property type="entry name" value="OsmC"/>
    <property type="match status" value="1"/>
</dbReference>
<proteinExistence type="predicted"/>
<keyword evidence="2" id="KW-1185">Reference proteome</keyword>
<dbReference type="Gene3D" id="3.90.550.10">
    <property type="entry name" value="Spore Coat Polysaccharide Biosynthesis Protein SpsA, Chain A"/>
    <property type="match status" value="1"/>
</dbReference>
<protein>
    <submittedName>
        <fullName evidence="1">Uncharacterized protein</fullName>
    </submittedName>
</protein>
<accession>A0A8J2SUD6</accession>
<gene>
    <name evidence="1" type="ORF">PECAL_5P17150</name>
</gene>
<organism evidence="1 2">
    <name type="scientific">Pelagomonas calceolata</name>
    <dbReference type="NCBI Taxonomy" id="35677"/>
    <lineage>
        <taxon>Eukaryota</taxon>
        <taxon>Sar</taxon>
        <taxon>Stramenopiles</taxon>
        <taxon>Ochrophyta</taxon>
        <taxon>Pelagophyceae</taxon>
        <taxon>Pelagomonadales</taxon>
        <taxon>Pelagomonadaceae</taxon>
        <taxon>Pelagomonas</taxon>
    </lineage>
</organism>
<dbReference type="InterPro" id="IPR003718">
    <property type="entry name" value="OsmC/Ohr_fam"/>
</dbReference>
<evidence type="ECO:0000313" key="1">
    <source>
        <dbReference type="EMBL" id="CAH0377134.1"/>
    </source>
</evidence>
<dbReference type="InterPro" id="IPR029044">
    <property type="entry name" value="Nucleotide-diphossugar_trans"/>
</dbReference>
<dbReference type="AlphaFoldDB" id="A0A8J2SUD6"/>
<dbReference type="SUPFAM" id="SSF82784">
    <property type="entry name" value="OsmC-like"/>
    <property type="match status" value="1"/>
</dbReference>
<reference evidence="1" key="1">
    <citation type="submission" date="2021-11" db="EMBL/GenBank/DDBJ databases">
        <authorList>
            <consortium name="Genoscope - CEA"/>
            <person name="William W."/>
        </authorList>
    </citation>
    <scope>NUCLEOTIDE SEQUENCE</scope>
</reference>
<sequence length="519" mass="56489">MRQRRKSQSIIRGRDLLLIGLIATCVLHLYVVTQTHHQAAEPEDIVEIELYRGETPPAGYVGYYCQSDGVKCHTETHKCWDSAICAEVPAERRPPPPQKKKKVIAYAISVTGDSPGWNGIDGAAVLGHSAVRAHRNSSYDAALVAFVSPSVSEAGRHKLEKVGFRVLEKKLPVEVEEIQGKLLREKISSNGCCGAWELLKLYAWTLTEYHRVVHLDVDSLVLQNFDELFDDDPTVGGAVLSPTAISTAKKNFEKRDTSLPVLEGIYAQYTMDWNMAQRPWGSNPPVQGGFVIARPSLVVYEEMVAIVRKGDFQGGWGGTRAGAFYGGMTIQGLLPYYFMHYRPGTGREVRGCVYNNMASNPRNVGGFGKGDCRDGTVPPASGAYTGDINKGDCEDCRLSRVEDPQSMPGGQNTGPNPMDLVLGALTTCQDITYKAYATALGIDVQRVETACEGDLDLRGFLGVDEAVRKGFQVIRGTVTLTTNADEATITKLKGAVDAHCPMCATISDKIPVSLTVVKA</sequence>
<dbReference type="InterPro" id="IPR036102">
    <property type="entry name" value="OsmC/Ohrsf"/>
</dbReference>
<name>A0A8J2SUD6_9STRA</name>
<dbReference type="PANTHER" id="PTHR35368:SF1">
    <property type="entry name" value="HYDROPEROXIDE REDUCTASE"/>
    <property type="match status" value="1"/>
</dbReference>
<comment type="caution">
    <text evidence="1">The sequence shown here is derived from an EMBL/GenBank/DDBJ whole genome shotgun (WGS) entry which is preliminary data.</text>
</comment>
<dbReference type="InterPro" id="IPR052924">
    <property type="entry name" value="OsmC/Ohr_hydroprdx_reductase"/>
</dbReference>
<evidence type="ECO:0000313" key="2">
    <source>
        <dbReference type="Proteomes" id="UP000789595"/>
    </source>
</evidence>
<dbReference type="InterPro" id="IPR015946">
    <property type="entry name" value="KH_dom-like_a/b"/>
</dbReference>
<dbReference type="PANTHER" id="PTHR35368">
    <property type="entry name" value="HYDROPEROXIDE REDUCTASE"/>
    <property type="match status" value="1"/>
</dbReference>
<dbReference type="SUPFAM" id="SSF53448">
    <property type="entry name" value="Nucleotide-diphospho-sugar transferases"/>
    <property type="match status" value="1"/>
</dbReference>
<dbReference type="Gene3D" id="3.30.300.20">
    <property type="match status" value="1"/>
</dbReference>
<dbReference type="EMBL" id="CAKKNE010000005">
    <property type="protein sequence ID" value="CAH0377134.1"/>
    <property type="molecule type" value="Genomic_DNA"/>
</dbReference>
<dbReference type="OrthoDB" id="2014201at2759"/>
<dbReference type="Proteomes" id="UP000789595">
    <property type="component" value="Unassembled WGS sequence"/>
</dbReference>